<gene>
    <name evidence="1" type="ORF">A3G49_06125</name>
</gene>
<dbReference type="EMBL" id="MHQY01000014">
    <property type="protein sequence ID" value="OHA14013.1"/>
    <property type="molecule type" value="Genomic_DNA"/>
</dbReference>
<dbReference type="Proteomes" id="UP000177171">
    <property type="component" value="Unassembled WGS sequence"/>
</dbReference>
<comment type="caution">
    <text evidence="1">The sequence shown here is derived from an EMBL/GenBank/DDBJ whole genome shotgun (WGS) entry which is preliminary data.</text>
</comment>
<proteinExistence type="predicted"/>
<evidence type="ECO:0008006" key="3">
    <source>
        <dbReference type="Google" id="ProtNLM"/>
    </source>
</evidence>
<protein>
    <recommendedName>
        <fullName evidence="3">Cobalamin biosynthesis protein CbiX</fullName>
    </recommendedName>
</protein>
<name>A0A1G2LR38_9BACT</name>
<dbReference type="AlphaFoldDB" id="A0A1G2LR38"/>
<organism evidence="1 2">
    <name type="scientific">Candidatus Sungbacteria bacterium RIFCSPLOWO2_12_FULL_41_11</name>
    <dbReference type="NCBI Taxonomy" id="1802286"/>
    <lineage>
        <taxon>Bacteria</taxon>
        <taxon>Candidatus Sungiibacteriota</taxon>
    </lineage>
</organism>
<evidence type="ECO:0000313" key="1">
    <source>
        <dbReference type="EMBL" id="OHA14013.1"/>
    </source>
</evidence>
<sequence length="305" mass="34481">MFLTFTHRTSANDLNAFNDSKIGVLVLAHGAGPKWNNAIKEAVANVQGRFKKEIVFGMGEYDSIQQGINNLEKSMVKAIIVIPLFISSHSEMYRNIEYLLGLREEPDVLFWILMGGEETGDESGNGHDGHTDYKMDITTQVKFSVPYSMASAINYDISITKILEERIKELKISDYSKTSIFLLAHGPITEDDNKMWMLHLNIYPSSLSDEFPGANFFALTFRDDAPSFIRNKAIEKIREAIQKEKKTGKNVLVIPYLLAPGGREEELKKILENCGCTFYPKTLLPHKNISLWIEGQILGAKERLQ</sequence>
<evidence type="ECO:0000313" key="2">
    <source>
        <dbReference type="Proteomes" id="UP000177171"/>
    </source>
</evidence>
<dbReference type="SUPFAM" id="SSF53800">
    <property type="entry name" value="Chelatase"/>
    <property type="match status" value="1"/>
</dbReference>
<accession>A0A1G2LR38</accession>
<reference evidence="1 2" key="1">
    <citation type="journal article" date="2016" name="Nat. Commun.">
        <title>Thousands of microbial genomes shed light on interconnected biogeochemical processes in an aquifer system.</title>
        <authorList>
            <person name="Anantharaman K."/>
            <person name="Brown C.T."/>
            <person name="Hug L.A."/>
            <person name="Sharon I."/>
            <person name="Castelle C.J."/>
            <person name="Probst A.J."/>
            <person name="Thomas B.C."/>
            <person name="Singh A."/>
            <person name="Wilkins M.J."/>
            <person name="Karaoz U."/>
            <person name="Brodie E.L."/>
            <person name="Williams K.H."/>
            <person name="Hubbard S.S."/>
            <person name="Banfield J.F."/>
        </authorList>
    </citation>
    <scope>NUCLEOTIDE SEQUENCE [LARGE SCALE GENOMIC DNA]</scope>
</reference>
<dbReference type="Gene3D" id="3.40.50.1400">
    <property type="match status" value="1"/>
</dbReference>